<evidence type="ECO:0000313" key="3">
    <source>
        <dbReference type="Proteomes" id="UP000001623"/>
    </source>
</evidence>
<sequence>MVLLNTLREVTAKEVEAQDMSAHVGIPQMSSREIRTSRTKRKPG</sequence>
<name>F7XZ49_MESOW</name>
<protein>
    <submittedName>
        <fullName evidence="2">Uncharacterized protein</fullName>
    </submittedName>
</protein>
<dbReference type="EMBL" id="CP002279">
    <property type="protein sequence ID" value="AEH84694.1"/>
    <property type="molecule type" value="Genomic_DNA"/>
</dbReference>
<dbReference type="AlphaFoldDB" id="F7XZ49"/>
<evidence type="ECO:0000256" key="1">
    <source>
        <dbReference type="SAM" id="MobiDB-lite"/>
    </source>
</evidence>
<dbReference type="HOGENOM" id="CLU_3218466_0_0_5"/>
<gene>
    <name evidence="2" type="ordered locus">Mesop_0199</name>
</gene>
<organism evidence="2 3">
    <name type="scientific">Mesorhizobium opportunistum (strain LMG 24607 / HAMBI 3007 / WSM2075)</name>
    <dbReference type="NCBI Taxonomy" id="536019"/>
    <lineage>
        <taxon>Bacteria</taxon>
        <taxon>Pseudomonadati</taxon>
        <taxon>Pseudomonadota</taxon>
        <taxon>Alphaproteobacteria</taxon>
        <taxon>Hyphomicrobiales</taxon>
        <taxon>Phyllobacteriaceae</taxon>
        <taxon>Mesorhizobium</taxon>
    </lineage>
</organism>
<dbReference type="Proteomes" id="UP000001623">
    <property type="component" value="Chromosome"/>
</dbReference>
<accession>F7XZ49</accession>
<proteinExistence type="predicted"/>
<dbReference type="KEGG" id="mop:Mesop_0199"/>
<feature type="region of interest" description="Disordered" evidence="1">
    <location>
        <begin position="21"/>
        <end position="44"/>
    </location>
</feature>
<reference evidence="2 3" key="1">
    <citation type="submission" date="2010-10" db="EMBL/GenBank/DDBJ databases">
        <title>Complete sequence of Mesorhizobium opportunistum WSM2075.</title>
        <authorList>
            <consortium name="US DOE Joint Genome Institute"/>
            <person name="Lucas S."/>
            <person name="Copeland A."/>
            <person name="Lapidus A."/>
            <person name="Cheng J.-F."/>
            <person name="Bruce D."/>
            <person name="Goodwin L."/>
            <person name="Pitluck S."/>
            <person name="Chertkov O."/>
            <person name="Misra M."/>
            <person name="Detter J.C."/>
            <person name="Han C."/>
            <person name="Tapia R."/>
            <person name="Land M."/>
            <person name="Hauser L."/>
            <person name="Kyrpides N."/>
            <person name="Ovchinnikova G."/>
            <person name="Mavrommatis K.M."/>
            <person name="Tiwari R.P."/>
            <person name="Howieson J.G."/>
            <person name="O'Hara G.W."/>
            <person name="Nandasena K.G."/>
            <person name="Woyke T."/>
        </authorList>
    </citation>
    <scope>NUCLEOTIDE SEQUENCE [LARGE SCALE GENOMIC DNA]</scope>
    <source>
        <strain evidence="3">LMG 24607 / HAMBI 3007 / WSM2075</strain>
    </source>
</reference>
<evidence type="ECO:0000313" key="2">
    <source>
        <dbReference type="EMBL" id="AEH84694.1"/>
    </source>
</evidence>